<evidence type="ECO:0000313" key="4">
    <source>
        <dbReference type="Proteomes" id="UP000534870"/>
    </source>
</evidence>
<dbReference type="Gene3D" id="2.40.70.10">
    <property type="entry name" value="Acid Proteases"/>
    <property type="match status" value="2"/>
</dbReference>
<name>A0A7Y7M777_9PROT</name>
<dbReference type="PROSITE" id="PS50175">
    <property type="entry name" value="ASP_PROT_RETROV"/>
    <property type="match status" value="1"/>
</dbReference>
<sequence length="365" mass="39020">MNHERKNFRLTDRAVKAATTRRPSAGRAMAGRLACLLTCLVLGLVQGACSSGPRRCVVSTLGDLKVMNDVGQPIVRATINGTPVAFLIDTGAAFSIVSPEAAEALRLPYTGQFVPIQGVGGQTVGNVVTVDRLGLGSGTARDTLFAVAGHFPGHIGGLPVVGLFGGNFLAATEPVFDLPAHQLDLYTVSGCDSPTPTWSGPTDMAPIEIEGDSAIMIDVLLNGHRVSAQLDSGAGHTVILPGDARHAGVDRARLSQDPHGHMHGVDDNRFEAHLHRFDSLQVGHAIYYKPWIAVAPMEIDHALLGADFLRHNRVWISYRTQRVYIQRLHAPDGDPTFQIRLRRLPPAHPVPATLSALPPVSTASR</sequence>
<feature type="domain" description="Peptidase A2" evidence="2">
    <location>
        <begin position="84"/>
        <end position="121"/>
    </location>
</feature>
<reference evidence="3 4" key="1">
    <citation type="submission" date="2020-06" db="EMBL/GenBank/DDBJ databases">
        <title>Description of novel acetic acid bacteria.</title>
        <authorList>
            <person name="Sombolestani A."/>
        </authorList>
    </citation>
    <scope>NUCLEOTIDE SEQUENCE [LARGE SCALE GENOMIC DNA]</scope>
    <source>
        <strain evidence="3 4">LMG 31431</strain>
    </source>
</reference>
<gene>
    <name evidence="3" type="ORF">HUK84_10505</name>
</gene>
<dbReference type="GO" id="GO:0006508">
    <property type="term" value="P:proteolysis"/>
    <property type="evidence" value="ECO:0007669"/>
    <property type="project" value="UniProtKB-KW"/>
</dbReference>
<dbReference type="Proteomes" id="UP000534870">
    <property type="component" value="Unassembled WGS sequence"/>
</dbReference>
<dbReference type="InterPro" id="IPR021109">
    <property type="entry name" value="Peptidase_aspartic_dom_sf"/>
</dbReference>
<keyword evidence="3" id="KW-0645">Protease</keyword>
<comment type="caution">
    <text evidence="3">The sequence shown here is derived from an EMBL/GenBank/DDBJ whole genome shotgun (WGS) entry which is preliminary data.</text>
</comment>
<evidence type="ECO:0000259" key="2">
    <source>
        <dbReference type="PROSITE" id="PS50175"/>
    </source>
</evidence>
<keyword evidence="1" id="KW-0378">Hydrolase</keyword>
<proteinExistence type="predicted"/>
<evidence type="ECO:0000313" key="3">
    <source>
        <dbReference type="EMBL" id="NVN11546.1"/>
    </source>
</evidence>
<dbReference type="AlphaFoldDB" id="A0A7Y7M777"/>
<dbReference type="GO" id="GO:0004190">
    <property type="term" value="F:aspartic-type endopeptidase activity"/>
    <property type="evidence" value="ECO:0007669"/>
    <property type="project" value="InterPro"/>
</dbReference>
<dbReference type="PROSITE" id="PS00141">
    <property type="entry name" value="ASP_PROTEASE"/>
    <property type="match status" value="1"/>
</dbReference>
<dbReference type="EMBL" id="JABXXP010000197">
    <property type="protein sequence ID" value="NVN11546.1"/>
    <property type="molecule type" value="Genomic_DNA"/>
</dbReference>
<protein>
    <submittedName>
        <fullName evidence="3">Retroviral-like aspartic protease family protein</fullName>
    </submittedName>
</protein>
<dbReference type="InterPro" id="IPR001969">
    <property type="entry name" value="Aspartic_peptidase_AS"/>
</dbReference>
<dbReference type="SUPFAM" id="SSF50630">
    <property type="entry name" value="Acid proteases"/>
    <property type="match status" value="2"/>
</dbReference>
<dbReference type="InterPro" id="IPR001995">
    <property type="entry name" value="Peptidase_A2_cat"/>
</dbReference>
<organism evidence="3 4">
    <name type="scientific">Nguyenibacter vanlangensis</name>
    <dbReference type="NCBI Taxonomy" id="1216886"/>
    <lineage>
        <taxon>Bacteria</taxon>
        <taxon>Pseudomonadati</taxon>
        <taxon>Pseudomonadota</taxon>
        <taxon>Alphaproteobacteria</taxon>
        <taxon>Acetobacterales</taxon>
        <taxon>Acetobacteraceae</taxon>
        <taxon>Nguyenibacter</taxon>
    </lineage>
</organism>
<dbReference type="Pfam" id="PF13650">
    <property type="entry name" value="Asp_protease_2"/>
    <property type="match status" value="1"/>
</dbReference>
<dbReference type="InterPro" id="IPR034122">
    <property type="entry name" value="Retropepsin-like_bacterial"/>
</dbReference>
<dbReference type="Pfam" id="PF13975">
    <property type="entry name" value="gag-asp_proteas"/>
    <property type="match status" value="1"/>
</dbReference>
<accession>A0A7Y7M777</accession>
<dbReference type="RefSeq" id="WP_176640249.1">
    <property type="nucleotide sequence ID" value="NZ_JABXXP010000197.1"/>
</dbReference>
<evidence type="ECO:0000256" key="1">
    <source>
        <dbReference type="ARBA" id="ARBA00022801"/>
    </source>
</evidence>
<dbReference type="CDD" id="cd05483">
    <property type="entry name" value="retropepsin_like_bacteria"/>
    <property type="match status" value="1"/>
</dbReference>